<dbReference type="EC" id="5.6.2.3" evidence="3"/>
<dbReference type="Pfam" id="PF23139">
    <property type="entry name" value="OB_YrrC"/>
    <property type="match status" value="1"/>
</dbReference>
<keyword evidence="2 3" id="KW-0067">ATP-binding</keyword>
<dbReference type="PATRIC" id="fig|1503.3.peg.1614"/>
<dbReference type="SMART" id="SM00278">
    <property type="entry name" value="HhH1"/>
    <property type="match status" value="2"/>
</dbReference>
<dbReference type="GO" id="GO:0009338">
    <property type="term" value="C:exodeoxyribonuclease V complex"/>
    <property type="evidence" value="ECO:0007669"/>
    <property type="project" value="TreeGrafter"/>
</dbReference>
<comment type="function">
    <text evidence="3">DNA-dependent ATPase and ATP-dependent 5'-3' DNA helicase. Has no activity on blunt DNA or DNA with 3'-overhangs, requires at least 10 bases of 5'-ssDNA for helicase activity.</text>
</comment>
<dbReference type="NCBIfam" id="TIGR01448">
    <property type="entry name" value="recD_rel"/>
    <property type="match status" value="1"/>
</dbReference>
<dbReference type="PANTHER" id="PTHR43788:SF6">
    <property type="entry name" value="DNA HELICASE B"/>
    <property type="match status" value="1"/>
</dbReference>
<dbReference type="Gene3D" id="1.10.10.2220">
    <property type="match status" value="1"/>
</dbReference>
<dbReference type="Gene3D" id="2.30.30.940">
    <property type="match status" value="1"/>
</dbReference>
<dbReference type="InterPro" id="IPR027785">
    <property type="entry name" value="UvrD-like_helicase_C"/>
</dbReference>
<dbReference type="InterPro" id="IPR003583">
    <property type="entry name" value="Hlx-hairpin-Hlx_DNA-bd_motif"/>
</dbReference>
<dbReference type="HAMAP" id="MF_01488">
    <property type="entry name" value="RecD2"/>
    <property type="match status" value="1"/>
</dbReference>
<dbReference type="AlphaFoldDB" id="A0A0L0WE04"/>
<dbReference type="GO" id="GO:0006281">
    <property type="term" value="P:DNA repair"/>
    <property type="evidence" value="ECO:0007669"/>
    <property type="project" value="InterPro"/>
</dbReference>
<dbReference type="GO" id="GO:0003677">
    <property type="term" value="F:DNA binding"/>
    <property type="evidence" value="ECO:0007669"/>
    <property type="project" value="UniProtKB-UniRule"/>
</dbReference>
<dbReference type="InterPro" id="IPR003593">
    <property type="entry name" value="AAA+_ATPase"/>
</dbReference>
<feature type="domain" description="Helix-hairpin-helix DNA-binding motif class 1" evidence="4">
    <location>
        <begin position="116"/>
        <end position="135"/>
    </location>
</feature>
<evidence type="ECO:0000259" key="4">
    <source>
        <dbReference type="SMART" id="SM00278"/>
    </source>
</evidence>
<organism evidence="6 7">
    <name type="scientific">Gottschalkia purinilytica</name>
    <name type="common">Clostridium purinilyticum</name>
    <dbReference type="NCBI Taxonomy" id="1503"/>
    <lineage>
        <taxon>Bacteria</taxon>
        <taxon>Bacillati</taxon>
        <taxon>Bacillota</taxon>
        <taxon>Tissierellia</taxon>
        <taxon>Tissierellales</taxon>
        <taxon>Gottschalkiaceae</taxon>
        <taxon>Gottschalkia</taxon>
    </lineage>
</organism>
<dbReference type="InterPro" id="IPR006345">
    <property type="entry name" value="RecD2"/>
</dbReference>
<dbReference type="CDD" id="cd18809">
    <property type="entry name" value="SF1_C_RecD"/>
    <property type="match status" value="1"/>
</dbReference>
<dbReference type="GO" id="GO:0006310">
    <property type="term" value="P:DNA recombination"/>
    <property type="evidence" value="ECO:0007669"/>
    <property type="project" value="InterPro"/>
</dbReference>
<dbReference type="RefSeq" id="WP_050354059.1">
    <property type="nucleotide sequence ID" value="NZ_LGSS01000002.1"/>
</dbReference>
<evidence type="ECO:0000313" key="7">
    <source>
        <dbReference type="Proteomes" id="UP000037267"/>
    </source>
</evidence>
<proteinExistence type="inferred from homology"/>
<dbReference type="Proteomes" id="UP000037267">
    <property type="component" value="Unassembled WGS sequence"/>
</dbReference>
<dbReference type="Pfam" id="PF13245">
    <property type="entry name" value="AAA_19"/>
    <property type="match status" value="1"/>
</dbReference>
<dbReference type="Pfam" id="PF14520">
    <property type="entry name" value="HHH_5"/>
    <property type="match status" value="1"/>
</dbReference>
<keyword evidence="3 6" id="KW-0347">Helicase</keyword>
<name>A0A0L0WE04_GOTPU</name>
<dbReference type="InterPro" id="IPR055446">
    <property type="entry name" value="RecD2_N_OB"/>
</dbReference>
<evidence type="ECO:0000256" key="1">
    <source>
        <dbReference type="ARBA" id="ARBA00022741"/>
    </source>
</evidence>
<evidence type="ECO:0000256" key="2">
    <source>
        <dbReference type="ARBA" id="ARBA00022840"/>
    </source>
</evidence>
<dbReference type="SUPFAM" id="SSF47781">
    <property type="entry name" value="RuvA domain 2-like"/>
    <property type="match status" value="1"/>
</dbReference>
<dbReference type="EMBL" id="LGSS01000002">
    <property type="protein sequence ID" value="KNF09666.1"/>
    <property type="molecule type" value="Genomic_DNA"/>
</dbReference>
<feature type="domain" description="Helix-hairpin-helix DNA-binding motif class 1" evidence="4">
    <location>
        <begin position="81"/>
        <end position="102"/>
    </location>
</feature>
<dbReference type="Pfam" id="PF18335">
    <property type="entry name" value="SH3_13"/>
    <property type="match status" value="1"/>
</dbReference>
<keyword evidence="3" id="KW-0378">Hydrolase</keyword>
<dbReference type="InterPro" id="IPR041451">
    <property type="entry name" value="RecD2_SH13"/>
</dbReference>
<dbReference type="InterPro" id="IPR050534">
    <property type="entry name" value="Coronavir_polyprotein_1ab"/>
</dbReference>
<gene>
    <name evidence="3" type="primary">recD2</name>
    <name evidence="6" type="ORF">CLPU_2c01170</name>
</gene>
<dbReference type="SUPFAM" id="SSF52540">
    <property type="entry name" value="P-loop containing nucleoside triphosphate hydrolases"/>
    <property type="match status" value="1"/>
</dbReference>
<dbReference type="GO" id="GO:0043139">
    <property type="term" value="F:5'-3' DNA helicase activity"/>
    <property type="evidence" value="ECO:0007669"/>
    <property type="project" value="UniProtKB-UniRule"/>
</dbReference>
<dbReference type="Gene3D" id="3.40.50.300">
    <property type="entry name" value="P-loop containing nucleotide triphosphate hydrolases"/>
    <property type="match status" value="2"/>
</dbReference>
<keyword evidence="3" id="KW-0238">DNA-binding</keyword>
<dbReference type="InterPro" id="IPR010994">
    <property type="entry name" value="RuvA_2-like"/>
</dbReference>
<keyword evidence="7" id="KW-1185">Reference proteome</keyword>
<evidence type="ECO:0000313" key="6">
    <source>
        <dbReference type="EMBL" id="KNF09666.1"/>
    </source>
</evidence>
<sequence length="741" mass="83804">MLTLQGTVEEIIFQNENNGYSVAILETEDDVVTIVGSIPLLSMGETISVQGEWIEHHNYGQQFKVETYSMVTPSTLNGIIKYLSSGLIPGIGPKTAEKIVEKFGKDSLDILQYNPERLKEVGGIGDKKIEKIAGAFIEQRELREIMMFLQGYDISPNLGIRIYRKYGSETIKKINENPYRLSEDIIGIGFKMSDKIAQSMGVDFNSKYRINAGIKFKLMESSTEGHTYIPKDELIEKSSQMLEVDKGIIEDGITALALKQEIQLENFNGEICVYSMPLYYAETNVSKKIVELSQGEIKKLDINIEEKIISIEEESDIKLAENQKEAIRQAIENGLLVITGGPGTGKTTTINSIIRIFEDCELDIVLAAPTGRAAKRMSEATKREAKTIHRLLEYGFADDELGMVFGKDEGTPIEADVIIIDEMSMVDILLMNNLLKAIMQGTRVILVGDIDQLPSVGAGNVLRDIIESKIVKVVRLNEIFRQAQESMIVVNAHKINKGEFPHLNVKEKDFFFMSRTSPNKVVETVIELAKERLPKYNNYDSLRDIQILTCMKKGDTGVNVLNEKLQEALNPKSKYKKERKIGDTIFRVGDKVMQIKNNYNTKWKQLEDGQVVQEGEGVFNGDFGFITYMDEEESELTVLFDDNKEVTYSFSQLDELKLAYATTVHKSQGSEFPVVIMPIYWGPPMLLTRNLLYTAITRSKELVVLVGMEKYLAYMINNNKITKRYSGLNNRLFKVFEFMMS</sequence>
<comment type="similarity">
    <text evidence="3">Belongs to the RecD family. RecD2 subfamily.</text>
</comment>
<dbReference type="GO" id="GO:0017116">
    <property type="term" value="F:single-stranded DNA helicase activity"/>
    <property type="evidence" value="ECO:0007669"/>
    <property type="project" value="TreeGrafter"/>
</dbReference>
<keyword evidence="3" id="KW-0413">Isomerase</keyword>
<comment type="catalytic activity">
    <reaction evidence="3">
        <text>ATP + H2O = ADP + phosphate + H(+)</text>
        <dbReference type="Rhea" id="RHEA:13065"/>
        <dbReference type="ChEBI" id="CHEBI:15377"/>
        <dbReference type="ChEBI" id="CHEBI:15378"/>
        <dbReference type="ChEBI" id="CHEBI:30616"/>
        <dbReference type="ChEBI" id="CHEBI:43474"/>
        <dbReference type="ChEBI" id="CHEBI:456216"/>
        <dbReference type="EC" id="5.6.2.3"/>
    </reaction>
</comment>
<keyword evidence="1 3" id="KW-0547">Nucleotide-binding</keyword>
<dbReference type="Pfam" id="PF14490">
    <property type="entry name" value="HHH_RecD2"/>
    <property type="match status" value="1"/>
</dbReference>
<feature type="domain" description="AAA+ ATPase" evidence="5">
    <location>
        <begin position="332"/>
        <end position="451"/>
    </location>
</feature>
<dbReference type="STRING" id="1503.CLPU_2c01170"/>
<dbReference type="Pfam" id="PF13538">
    <property type="entry name" value="UvrD_C_2"/>
    <property type="match status" value="1"/>
</dbReference>
<accession>A0A0L0WE04</accession>
<dbReference type="CDD" id="cd17933">
    <property type="entry name" value="DEXSc_RecD-like"/>
    <property type="match status" value="1"/>
</dbReference>
<dbReference type="OrthoDB" id="9803432at2"/>
<dbReference type="GO" id="GO:0005524">
    <property type="term" value="F:ATP binding"/>
    <property type="evidence" value="ECO:0007669"/>
    <property type="project" value="UniProtKB-UniRule"/>
</dbReference>
<dbReference type="InterPro" id="IPR027417">
    <property type="entry name" value="P-loop_NTPase"/>
</dbReference>
<feature type="binding site" evidence="3">
    <location>
        <begin position="343"/>
        <end position="347"/>
    </location>
    <ligand>
        <name>ATP</name>
        <dbReference type="ChEBI" id="CHEBI:30616"/>
    </ligand>
</feature>
<dbReference type="InterPro" id="IPR029493">
    <property type="entry name" value="RecD2-like_HHH"/>
</dbReference>
<reference evidence="7" key="1">
    <citation type="submission" date="2015-07" db="EMBL/GenBank/DDBJ databases">
        <title>Draft genome sequence of the purine-degrading Gottschalkia purinilyticum DSM 1384 (formerly Clostridium purinilyticum).</title>
        <authorList>
            <person name="Poehlein A."/>
            <person name="Schiel-Bengelsdorf B."/>
            <person name="Bengelsdorf F.R."/>
            <person name="Daniel R."/>
            <person name="Duerre P."/>
        </authorList>
    </citation>
    <scope>NUCLEOTIDE SEQUENCE [LARGE SCALE GENOMIC DNA]</scope>
    <source>
        <strain evidence="7">DSM 1384</strain>
    </source>
</reference>
<dbReference type="PANTHER" id="PTHR43788">
    <property type="entry name" value="DNA2/NAM7 HELICASE FAMILY MEMBER"/>
    <property type="match status" value="1"/>
</dbReference>
<evidence type="ECO:0000256" key="3">
    <source>
        <dbReference type="HAMAP-Rule" id="MF_01488"/>
    </source>
</evidence>
<dbReference type="GO" id="GO:0016887">
    <property type="term" value="F:ATP hydrolysis activity"/>
    <property type="evidence" value="ECO:0007669"/>
    <property type="project" value="RHEA"/>
</dbReference>
<evidence type="ECO:0000259" key="5">
    <source>
        <dbReference type="SMART" id="SM00382"/>
    </source>
</evidence>
<dbReference type="SMART" id="SM00382">
    <property type="entry name" value="AAA"/>
    <property type="match status" value="1"/>
</dbReference>
<dbReference type="Gene3D" id="1.10.150.20">
    <property type="entry name" value="5' to 3' exonuclease, C-terminal subdomain"/>
    <property type="match status" value="1"/>
</dbReference>
<comment type="caution">
    <text evidence="6">The sequence shown here is derived from an EMBL/GenBank/DDBJ whole genome shotgun (WGS) entry which is preliminary data.</text>
</comment>
<protein>
    <recommendedName>
        <fullName evidence="3">ATP-dependent RecD2 DNA helicase</fullName>
        <ecNumber evidence="3">5.6.2.3</ecNumber>
    </recommendedName>
    <alternativeName>
        <fullName evidence="3">DNA 5'-3' helicase subunit RecD2</fullName>
    </alternativeName>
</protein>